<reference evidence="1" key="1">
    <citation type="submission" date="2020-11" db="EMBL/GenBank/DDBJ databases">
        <authorList>
            <person name="Tran Van P."/>
        </authorList>
    </citation>
    <scope>NUCLEOTIDE SEQUENCE</scope>
</reference>
<sequence>MLRVMERPAMRGGGSFYRRLEGLLHVDAANHFLSDAPSDGASGLEEESVKWTSALLDTHLKSLSGKLEEQEKLVKNRFVIMMEQLKTDLDKTETEIRWTTHSDTLVYSPGHSGPLQDMLVHSLGHAGPLTWTH</sequence>
<dbReference type="AlphaFoldDB" id="A0A7R9F989"/>
<accession>A0A7R9F989</accession>
<gene>
    <name evidence="1" type="ORF">TBIB3V08_LOCUS10566</name>
</gene>
<proteinExistence type="predicted"/>
<name>A0A7R9F989_9NEOP</name>
<protein>
    <submittedName>
        <fullName evidence="1">Uncharacterized protein</fullName>
    </submittedName>
</protein>
<dbReference type="EMBL" id="OD569791">
    <property type="protein sequence ID" value="CAD7448279.1"/>
    <property type="molecule type" value="Genomic_DNA"/>
</dbReference>
<evidence type="ECO:0000313" key="1">
    <source>
        <dbReference type="EMBL" id="CAD7448279.1"/>
    </source>
</evidence>
<organism evidence="1">
    <name type="scientific">Timema bartmani</name>
    <dbReference type="NCBI Taxonomy" id="61472"/>
    <lineage>
        <taxon>Eukaryota</taxon>
        <taxon>Metazoa</taxon>
        <taxon>Ecdysozoa</taxon>
        <taxon>Arthropoda</taxon>
        <taxon>Hexapoda</taxon>
        <taxon>Insecta</taxon>
        <taxon>Pterygota</taxon>
        <taxon>Neoptera</taxon>
        <taxon>Polyneoptera</taxon>
        <taxon>Phasmatodea</taxon>
        <taxon>Timematodea</taxon>
        <taxon>Timematoidea</taxon>
        <taxon>Timematidae</taxon>
        <taxon>Timema</taxon>
    </lineage>
</organism>